<keyword evidence="2" id="KW-0479">Metal-binding</keyword>
<evidence type="ECO:0000256" key="1">
    <source>
        <dbReference type="ARBA" id="ARBA00008518"/>
    </source>
</evidence>
<keyword evidence="4" id="KW-0862">Zinc</keyword>
<dbReference type="InterPro" id="IPR018957">
    <property type="entry name" value="Znf_C3HC4_RING-type"/>
</dbReference>
<dbReference type="PROSITE" id="PS50188">
    <property type="entry name" value="B302_SPRY"/>
    <property type="match status" value="1"/>
</dbReference>
<dbReference type="InterPro" id="IPR043136">
    <property type="entry name" value="B30.2/SPRY_sf"/>
</dbReference>
<reference evidence="9" key="2">
    <citation type="submission" date="2025-08" db="UniProtKB">
        <authorList>
            <consortium name="Ensembl"/>
        </authorList>
    </citation>
    <scope>IDENTIFICATION</scope>
</reference>
<evidence type="ECO:0000256" key="4">
    <source>
        <dbReference type="ARBA" id="ARBA00022833"/>
    </source>
</evidence>
<keyword evidence="3 5" id="KW-0863">Zinc-finger</keyword>
<sequence length="465" mass="54508">MSLKAHDKLISSAFLSLLRDMDSNTFQQEFTCSLCVNYFIDPVTLGCGHSFCMPCLCILWEEAQCPPYCPVCKETSHQRDFKTNIILKTEVFLARRARPYDTLSSAEQMCEIHMKTKNFFCDVMKDQLCLLCCKSKEHEAHRHCSTDWIAEEYRQKLLKEMRSVWEKTQENQRNQKRESRKIRTWEGYVSLRREMIRSEYSKVHHLLYEEERRYLERIEQESKEILQQLKESEDNMDQMGKLLRGMYEDLKEMCHKPDLEMLQVKAEGRSVMALSESLQLHMPQPVDPQLSSWPITGLIERLTHFLVYFTLIYIGKKYLNLRRWLFSCDHPDVVTSATRSKYFLAWGTQTFTGGQHYWEVDVGNCCNWALGFCDDSWMMKKDMELESEGVFLLFCIKEDKECCLFSSSPLSPQYVERPVGHVGVFLDYERGVVSFVNVVNSSLICSLFLGSFSLPLRPFVCSAPR</sequence>
<accession>A0A673T525</accession>
<protein>
    <recommendedName>
        <fullName evidence="11">Tripartite motif containing 77</fullName>
    </recommendedName>
</protein>
<keyword evidence="10" id="KW-1185">Reference proteome</keyword>
<evidence type="ECO:0000313" key="9">
    <source>
        <dbReference type="Ensembl" id="ENSSSUP00005008437.1"/>
    </source>
</evidence>
<dbReference type="Pfam" id="PF00622">
    <property type="entry name" value="SPRY"/>
    <property type="match status" value="1"/>
</dbReference>
<dbReference type="PROSITE" id="PS50089">
    <property type="entry name" value="ZF_RING_2"/>
    <property type="match status" value="1"/>
</dbReference>
<dbReference type="Gene3D" id="3.30.40.10">
    <property type="entry name" value="Zinc/RING finger domain, C3HC4 (zinc finger)"/>
    <property type="match status" value="1"/>
</dbReference>
<dbReference type="PRINTS" id="PR01407">
    <property type="entry name" value="BUTYPHLNCDUF"/>
</dbReference>
<dbReference type="OMA" id="ICENYFI"/>
<dbReference type="InterPro" id="IPR001870">
    <property type="entry name" value="B30.2/SPRY"/>
</dbReference>
<evidence type="ECO:0000259" key="8">
    <source>
        <dbReference type="PROSITE" id="PS50188"/>
    </source>
</evidence>
<dbReference type="Proteomes" id="UP000472268">
    <property type="component" value="Chromosome 11"/>
</dbReference>
<dbReference type="InterPro" id="IPR013083">
    <property type="entry name" value="Znf_RING/FYVE/PHD"/>
</dbReference>
<dbReference type="InterPro" id="IPR003877">
    <property type="entry name" value="SPRY_dom"/>
</dbReference>
<dbReference type="GO" id="GO:0008270">
    <property type="term" value="F:zinc ion binding"/>
    <property type="evidence" value="ECO:0007669"/>
    <property type="project" value="UniProtKB-KW"/>
</dbReference>
<comment type="similarity">
    <text evidence="1">Belongs to the TRIM/RBCC family.</text>
</comment>
<dbReference type="SUPFAM" id="SSF57850">
    <property type="entry name" value="RING/U-box"/>
    <property type="match status" value="1"/>
</dbReference>
<dbReference type="SUPFAM" id="SSF57845">
    <property type="entry name" value="B-box zinc-binding domain"/>
    <property type="match status" value="1"/>
</dbReference>
<dbReference type="InterPro" id="IPR001841">
    <property type="entry name" value="Znf_RING"/>
</dbReference>
<dbReference type="Gene3D" id="2.60.120.920">
    <property type="match status" value="1"/>
</dbReference>
<feature type="domain" description="B30.2/SPRY" evidence="8">
    <location>
        <begin position="291"/>
        <end position="465"/>
    </location>
</feature>
<keyword evidence="6" id="KW-0175">Coiled coil</keyword>
<dbReference type="AlphaFoldDB" id="A0A673T525"/>
<feature type="domain" description="RING-type" evidence="7">
    <location>
        <begin position="32"/>
        <end position="73"/>
    </location>
</feature>
<organism evidence="9 10">
    <name type="scientific">Suricata suricatta</name>
    <name type="common">Meerkat</name>
    <dbReference type="NCBI Taxonomy" id="37032"/>
    <lineage>
        <taxon>Eukaryota</taxon>
        <taxon>Metazoa</taxon>
        <taxon>Chordata</taxon>
        <taxon>Craniata</taxon>
        <taxon>Vertebrata</taxon>
        <taxon>Euteleostomi</taxon>
        <taxon>Mammalia</taxon>
        <taxon>Eutheria</taxon>
        <taxon>Laurasiatheria</taxon>
        <taxon>Carnivora</taxon>
        <taxon>Feliformia</taxon>
        <taxon>Herpestidae</taxon>
        <taxon>Suricata</taxon>
    </lineage>
</organism>
<feature type="coiled-coil region" evidence="6">
    <location>
        <begin position="208"/>
        <end position="235"/>
    </location>
</feature>
<dbReference type="PROSITE" id="PS00518">
    <property type="entry name" value="ZF_RING_1"/>
    <property type="match status" value="1"/>
</dbReference>
<proteinExistence type="inferred from homology"/>
<reference evidence="9 10" key="1">
    <citation type="submission" date="2019-05" db="EMBL/GenBank/DDBJ databases">
        <title>A Chromosome-scale Meerkat (S. suricatta) Genome Assembly.</title>
        <authorList>
            <person name="Dudchenko O."/>
            <person name="Lieberman Aiden E."/>
            <person name="Tung J."/>
            <person name="Barreiro L.B."/>
            <person name="Clutton-Brock T.H."/>
        </authorList>
    </citation>
    <scope>NUCLEOTIDE SEQUENCE [LARGE SCALE GENOMIC DNA]</scope>
</reference>
<name>A0A673T525_SURSU</name>
<dbReference type="InterPro" id="IPR003879">
    <property type="entry name" value="Butyrophylin_SPRY"/>
</dbReference>
<evidence type="ECO:0000313" key="10">
    <source>
        <dbReference type="Proteomes" id="UP000472268"/>
    </source>
</evidence>
<evidence type="ECO:0008006" key="11">
    <source>
        <dbReference type="Google" id="ProtNLM"/>
    </source>
</evidence>
<dbReference type="PANTHER" id="PTHR24103">
    <property type="entry name" value="E3 UBIQUITIN-PROTEIN LIGASE TRIM"/>
    <property type="match status" value="1"/>
</dbReference>
<dbReference type="SUPFAM" id="SSF49899">
    <property type="entry name" value="Concanavalin A-like lectins/glucanases"/>
    <property type="match status" value="1"/>
</dbReference>
<evidence type="ECO:0000259" key="7">
    <source>
        <dbReference type="PROSITE" id="PS50089"/>
    </source>
</evidence>
<dbReference type="InterPro" id="IPR013320">
    <property type="entry name" value="ConA-like_dom_sf"/>
</dbReference>
<evidence type="ECO:0000256" key="2">
    <source>
        <dbReference type="ARBA" id="ARBA00022723"/>
    </source>
</evidence>
<dbReference type="Pfam" id="PF00097">
    <property type="entry name" value="zf-C3HC4"/>
    <property type="match status" value="1"/>
</dbReference>
<evidence type="ECO:0000256" key="5">
    <source>
        <dbReference type="PROSITE-ProRule" id="PRU00175"/>
    </source>
</evidence>
<evidence type="ECO:0000256" key="3">
    <source>
        <dbReference type="ARBA" id="ARBA00022771"/>
    </source>
</evidence>
<dbReference type="Gene3D" id="3.30.160.60">
    <property type="entry name" value="Classic Zinc Finger"/>
    <property type="match status" value="1"/>
</dbReference>
<reference evidence="9" key="3">
    <citation type="submission" date="2025-09" db="UniProtKB">
        <authorList>
            <consortium name="Ensembl"/>
        </authorList>
    </citation>
    <scope>IDENTIFICATION</scope>
</reference>
<dbReference type="InterPro" id="IPR017907">
    <property type="entry name" value="Znf_RING_CS"/>
</dbReference>
<dbReference type="Ensembl" id="ENSSSUT00005009723.1">
    <property type="protein sequence ID" value="ENSSSUP00005008437.1"/>
    <property type="gene ID" value="ENSSSUG00005005216.1"/>
</dbReference>
<gene>
    <name evidence="9" type="primary">LOC115272622</name>
</gene>
<evidence type="ECO:0000256" key="6">
    <source>
        <dbReference type="SAM" id="Coils"/>
    </source>
</evidence>
<dbReference type="InterPro" id="IPR050143">
    <property type="entry name" value="TRIM/RBCC"/>
</dbReference>